<dbReference type="AlphaFoldDB" id="A0A1I1SK92"/>
<reference evidence="1 2" key="1">
    <citation type="submission" date="2016-10" db="EMBL/GenBank/DDBJ databases">
        <authorList>
            <person name="de Groot N.N."/>
        </authorList>
    </citation>
    <scope>NUCLEOTIDE SEQUENCE [LARGE SCALE GENOMIC DNA]</scope>
    <source>
        <strain evidence="1 2">DSM 6059</strain>
    </source>
</reference>
<gene>
    <name evidence="1" type="ORF">SAMN02745724_04609</name>
</gene>
<dbReference type="RefSeq" id="WP_091990316.1">
    <property type="nucleotide sequence ID" value="NZ_FOLO01000060.1"/>
</dbReference>
<evidence type="ECO:0000313" key="2">
    <source>
        <dbReference type="Proteomes" id="UP000198862"/>
    </source>
</evidence>
<organism evidence="1 2">
    <name type="scientific">Pseudoalteromonas denitrificans DSM 6059</name>
    <dbReference type="NCBI Taxonomy" id="1123010"/>
    <lineage>
        <taxon>Bacteria</taxon>
        <taxon>Pseudomonadati</taxon>
        <taxon>Pseudomonadota</taxon>
        <taxon>Gammaproteobacteria</taxon>
        <taxon>Alteromonadales</taxon>
        <taxon>Pseudoalteromonadaceae</taxon>
        <taxon>Pseudoalteromonas</taxon>
    </lineage>
</organism>
<proteinExistence type="predicted"/>
<name>A0A1I1SK92_9GAMM</name>
<sequence>MTDLEFNDINNIAKKLIDNKSPSTHFEQYNNMFKDMFAKAQHDTDYAMSEIARLNKLRT</sequence>
<evidence type="ECO:0000313" key="1">
    <source>
        <dbReference type="EMBL" id="SFD46894.1"/>
    </source>
</evidence>
<protein>
    <submittedName>
        <fullName evidence="1">Uncharacterized protein</fullName>
    </submittedName>
</protein>
<dbReference type="Proteomes" id="UP000198862">
    <property type="component" value="Unassembled WGS sequence"/>
</dbReference>
<dbReference type="STRING" id="1123010.SAMN02745724_04609"/>
<accession>A0A1I1SK92</accession>
<dbReference type="OrthoDB" id="6314940at2"/>
<dbReference type="EMBL" id="FOLO01000060">
    <property type="protein sequence ID" value="SFD46894.1"/>
    <property type="molecule type" value="Genomic_DNA"/>
</dbReference>
<keyword evidence="2" id="KW-1185">Reference proteome</keyword>